<dbReference type="RefSeq" id="WP_118153451.1">
    <property type="nucleotide sequence ID" value="NZ_JBNPOA010000003.1"/>
</dbReference>
<protein>
    <submittedName>
        <fullName evidence="2">Polysaccharide pyruvyl transferase family protein</fullName>
    </submittedName>
</protein>
<dbReference type="Pfam" id="PF04230">
    <property type="entry name" value="PS_pyruv_trans"/>
    <property type="match status" value="1"/>
</dbReference>
<dbReference type="Proteomes" id="UP000285776">
    <property type="component" value="Unassembled WGS sequence"/>
</dbReference>
<proteinExistence type="predicted"/>
<name>A0AA92W9J1_9BACT</name>
<dbReference type="EMBL" id="QSAV01000032">
    <property type="protein sequence ID" value="RGW77863.1"/>
    <property type="molecule type" value="Genomic_DNA"/>
</dbReference>
<keyword evidence="2" id="KW-0808">Transferase</keyword>
<dbReference type="InterPro" id="IPR007345">
    <property type="entry name" value="Polysacch_pyruvyl_Trfase"/>
</dbReference>
<gene>
    <name evidence="2" type="ORF">DWV53_10220</name>
</gene>
<dbReference type="GO" id="GO:0016740">
    <property type="term" value="F:transferase activity"/>
    <property type="evidence" value="ECO:0007669"/>
    <property type="project" value="UniProtKB-KW"/>
</dbReference>
<comment type="caution">
    <text evidence="2">The sequence shown here is derived from an EMBL/GenBank/DDBJ whole genome shotgun (WGS) entry which is preliminary data.</text>
</comment>
<sequence length="345" mass="39879">MKVGILTYHWANNYGAVLQAYALLSKLKEMGHDAYIIDKIRTFSGWRRLYHSYSYKHYFSWYRFLKFNKEFLAPKTPLCTSTKQLIATFPSLHFDAVIVGSDQVWRESFMGHNYFLDFVSGSCKRISYAASFGLSEWSLNEAFTSKAKQLMQQFDKISVREKTGIEICKKVFDVDAELVLDPTLLWDARFYEEKLLNKGCRVKEPKVVAYILGENKDQNVAAKNIAQEENIGFVDLWSHKSLVQGHYTVEEWLGYIRDAKYVITNSFHATVFSILFHKQFVVLNNKSGGSDRISTLLNYLGLQYLFVSTTNKDMYKALGAQIDYQHVDRLLANLRDGSLSFLKNI</sequence>
<evidence type="ECO:0000259" key="1">
    <source>
        <dbReference type="Pfam" id="PF04230"/>
    </source>
</evidence>
<evidence type="ECO:0000313" key="3">
    <source>
        <dbReference type="Proteomes" id="UP000285776"/>
    </source>
</evidence>
<reference evidence="2 3" key="1">
    <citation type="submission" date="2018-08" db="EMBL/GenBank/DDBJ databases">
        <title>A genome reference for cultivated species of the human gut microbiota.</title>
        <authorList>
            <person name="Zou Y."/>
            <person name="Xue W."/>
            <person name="Luo G."/>
        </authorList>
    </citation>
    <scope>NUCLEOTIDE SEQUENCE [LARGE SCALE GENOMIC DNA]</scope>
    <source>
        <strain evidence="2 3">AF10-17</strain>
    </source>
</reference>
<organism evidence="2 3">
    <name type="scientific">Segatella copri</name>
    <dbReference type="NCBI Taxonomy" id="165179"/>
    <lineage>
        <taxon>Bacteria</taxon>
        <taxon>Pseudomonadati</taxon>
        <taxon>Bacteroidota</taxon>
        <taxon>Bacteroidia</taxon>
        <taxon>Bacteroidales</taxon>
        <taxon>Prevotellaceae</taxon>
        <taxon>Segatella</taxon>
    </lineage>
</organism>
<accession>A0AA92W9J1</accession>
<feature type="domain" description="Polysaccharide pyruvyl transferase" evidence="1">
    <location>
        <begin position="13"/>
        <end position="287"/>
    </location>
</feature>
<dbReference type="AlphaFoldDB" id="A0AA92W9J1"/>
<evidence type="ECO:0000313" key="2">
    <source>
        <dbReference type="EMBL" id="RGW77863.1"/>
    </source>
</evidence>